<dbReference type="Pfam" id="PF13411">
    <property type="entry name" value="MerR_1"/>
    <property type="match status" value="1"/>
</dbReference>
<dbReference type="PRINTS" id="PR00040">
    <property type="entry name" value="HTHMERR"/>
</dbReference>
<keyword evidence="3" id="KW-0238">DNA-binding</keyword>
<keyword evidence="1" id="KW-0678">Repressor</keyword>
<dbReference type="AlphaFoldDB" id="A0A1S1Q8K0"/>
<dbReference type="RefSeq" id="WP_071063070.1">
    <property type="nucleotide sequence ID" value="NZ_MAXA01000191.1"/>
</dbReference>
<dbReference type="GO" id="GO:0003700">
    <property type="term" value="F:DNA-binding transcription factor activity"/>
    <property type="evidence" value="ECO:0007669"/>
    <property type="project" value="InterPro"/>
</dbReference>
<organism evidence="6 7">
    <name type="scientific">Parafrankia soli</name>
    <dbReference type="NCBI Taxonomy" id="2599596"/>
    <lineage>
        <taxon>Bacteria</taxon>
        <taxon>Bacillati</taxon>
        <taxon>Actinomycetota</taxon>
        <taxon>Actinomycetes</taxon>
        <taxon>Frankiales</taxon>
        <taxon>Frankiaceae</taxon>
        <taxon>Parafrankia</taxon>
    </lineage>
</organism>
<dbReference type="PANTHER" id="PTHR30204">
    <property type="entry name" value="REDOX-CYCLING DRUG-SENSING TRANSCRIPTIONAL ACTIVATOR SOXR"/>
    <property type="match status" value="1"/>
</dbReference>
<dbReference type="PROSITE" id="PS50937">
    <property type="entry name" value="HTH_MERR_2"/>
    <property type="match status" value="1"/>
</dbReference>
<dbReference type="SMART" id="SM00422">
    <property type="entry name" value="HTH_MERR"/>
    <property type="match status" value="1"/>
</dbReference>
<evidence type="ECO:0000256" key="4">
    <source>
        <dbReference type="ARBA" id="ARBA00023163"/>
    </source>
</evidence>
<accession>A0A1S1Q8K0</accession>
<protein>
    <submittedName>
        <fullName evidence="6">MerR family transcriptional regulator</fullName>
    </submittedName>
</protein>
<keyword evidence="7" id="KW-1185">Reference proteome</keyword>
<dbReference type="InterPro" id="IPR000551">
    <property type="entry name" value="MerR-type_HTH_dom"/>
</dbReference>
<dbReference type="Proteomes" id="UP000179769">
    <property type="component" value="Unassembled WGS sequence"/>
</dbReference>
<dbReference type="OrthoDB" id="4567915at2"/>
<reference evidence="7" key="1">
    <citation type="submission" date="2016-07" db="EMBL/GenBank/DDBJ databases">
        <title>Frankia sp. NRRL B-16219 Genome sequencing.</title>
        <authorList>
            <person name="Ghodhbane-Gtari F."/>
            <person name="Swanson E."/>
            <person name="Gueddou A."/>
            <person name="Louati M."/>
            <person name="Nouioui I."/>
            <person name="Hezbri K."/>
            <person name="Abebe-Akele F."/>
            <person name="Simpson S."/>
            <person name="Morris K."/>
            <person name="Thomas K."/>
            <person name="Gtari M."/>
            <person name="Tisa L.S."/>
        </authorList>
    </citation>
    <scope>NUCLEOTIDE SEQUENCE [LARGE SCALE GENOMIC DNA]</scope>
    <source>
        <strain evidence="7">NRRL B-16219</strain>
    </source>
</reference>
<dbReference type="Gene3D" id="1.10.1660.10">
    <property type="match status" value="1"/>
</dbReference>
<evidence type="ECO:0000256" key="2">
    <source>
        <dbReference type="ARBA" id="ARBA00023015"/>
    </source>
</evidence>
<evidence type="ECO:0000259" key="5">
    <source>
        <dbReference type="PROSITE" id="PS50937"/>
    </source>
</evidence>
<gene>
    <name evidence="6" type="ORF">BBK14_17025</name>
</gene>
<keyword evidence="4" id="KW-0804">Transcription</keyword>
<dbReference type="InterPro" id="IPR047057">
    <property type="entry name" value="MerR_fam"/>
</dbReference>
<name>A0A1S1Q8K0_9ACTN</name>
<comment type="caution">
    <text evidence="6">The sequence shown here is derived from an EMBL/GenBank/DDBJ whole genome shotgun (WGS) entry which is preliminary data.</text>
</comment>
<keyword evidence="2" id="KW-0805">Transcription regulation</keyword>
<sequence length="113" mass="12207">MLIGELAEHTGASIRSLRHYENNGLLTAGRGSNGYREFPDSAVQTVARIRALLAAGLSVTTIRQVLPCTVDATPRVIPCAELSATLRGELSRVEEQITRLDHARQLIAKMLAG</sequence>
<dbReference type="SUPFAM" id="SSF46955">
    <property type="entry name" value="Putative DNA-binding domain"/>
    <property type="match status" value="1"/>
</dbReference>
<dbReference type="InterPro" id="IPR009061">
    <property type="entry name" value="DNA-bd_dom_put_sf"/>
</dbReference>
<dbReference type="GO" id="GO:0003677">
    <property type="term" value="F:DNA binding"/>
    <property type="evidence" value="ECO:0007669"/>
    <property type="project" value="UniProtKB-KW"/>
</dbReference>
<feature type="domain" description="HTH merR-type" evidence="5">
    <location>
        <begin position="1"/>
        <end position="68"/>
    </location>
</feature>
<dbReference type="EMBL" id="MAXA01000191">
    <property type="protein sequence ID" value="OHV29525.1"/>
    <property type="molecule type" value="Genomic_DNA"/>
</dbReference>
<evidence type="ECO:0000313" key="6">
    <source>
        <dbReference type="EMBL" id="OHV29525.1"/>
    </source>
</evidence>
<dbReference type="CDD" id="cd01282">
    <property type="entry name" value="HTH_MerR-like_sg3"/>
    <property type="match status" value="1"/>
</dbReference>
<evidence type="ECO:0000313" key="7">
    <source>
        <dbReference type="Proteomes" id="UP000179769"/>
    </source>
</evidence>
<evidence type="ECO:0000256" key="1">
    <source>
        <dbReference type="ARBA" id="ARBA00022491"/>
    </source>
</evidence>
<proteinExistence type="predicted"/>
<evidence type="ECO:0000256" key="3">
    <source>
        <dbReference type="ARBA" id="ARBA00023125"/>
    </source>
</evidence>
<dbReference type="PANTHER" id="PTHR30204:SF69">
    <property type="entry name" value="MERR-FAMILY TRANSCRIPTIONAL REGULATOR"/>
    <property type="match status" value="1"/>
</dbReference>